<evidence type="ECO:0000313" key="3">
    <source>
        <dbReference type="Proteomes" id="UP000368474"/>
    </source>
</evidence>
<protein>
    <submittedName>
        <fullName evidence="2">Uncharacterized protein</fullName>
    </submittedName>
</protein>
<feature type="compositionally biased region" description="Polar residues" evidence="1">
    <location>
        <begin position="1"/>
        <end position="10"/>
    </location>
</feature>
<proteinExistence type="predicted"/>
<gene>
    <name evidence="2" type="ORF">PMO31116_02917</name>
</gene>
<name>A0A5E4VYR6_9BURK</name>
<organism evidence="2 3">
    <name type="scientific">Pandoraea morbifera</name>
    <dbReference type="NCBI Taxonomy" id="2508300"/>
    <lineage>
        <taxon>Bacteria</taxon>
        <taxon>Pseudomonadati</taxon>
        <taxon>Pseudomonadota</taxon>
        <taxon>Betaproteobacteria</taxon>
        <taxon>Burkholderiales</taxon>
        <taxon>Burkholderiaceae</taxon>
        <taxon>Pandoraea</taxon>
    </lineage>
</organism>
<dbReference type="EMBL" id="CABPSD010000008">
    <property type="protein sequence ID" value="VVE17301.1"/>
    <property type="molecule type" value="Genomic_DNA"/>
</dbReference>
<dbReference type="AlphaFoldDB" id="A0A5E4VYR6"/>
<sequence>MTATAASQGQALMVPLSCPKPTHATAGEGRTTGRAQDKSDGVSAQIAWR</sequence>
<accession>A0A5E4VYR6</accession>
<evidence type="ECO:0000313" key="2">
    <source>
        <dbReference type="EMBL" id="VVE17301.1"/>
    </source>
</evidence>
<evidence type="ECO:0000256" key="1">
    <source>
        <dbReference type="SAM" id="MobiDB-lite"/>
    </source>
</evidence>
<reference evidence="2 3" key="1">
    <citation type="submission" date="2019-08" db="EMBL/GenBank/DDBJ databases">
        <authorList>
            <person name="Peeters C."/>
        </authorList>
    </citation>
    <scope>NUCLEOTIDE SEQUENCE [LARGE SCALE GENOMIC DNA]</scope>
    <source>
        <strain evidence="2 3">LMG 31116</strain>
    </source>
</reference>
<keyword evidence="3" id="KW-1185">Reference proteome</keyword>
<dbReference type="Proteomes" id="UP000368474">
    <property type="component" value="Unassembled WGS sequence"/>
</dbReference>
<feature type="region of interest" description="Disordered" evidence="1">
    <location>
        <begin position="1"/>
        <end position="49"/>
    </location>
</feature>